<keyword evidence="4" id="KW-1185">Reference proteome</keyword>
<organism evidence="3 4">
    <name type="scientific">Didymella pomorum</name>
    <dbReference type="NCBI Taxonomy" id="749634"/>
    <lineage>
        <taxon>Eukaryota</taxon>
        <taxon>Fungi</taxon>
        <taxon>Dikarya</taxon>
        <taxon>Ascomycota</taxon>
        <taxon>Pezizomycotina</taxon>
        <taxon>Dothideomycetes</taxon>
        <taxon>Pleosporomycetidae</taxon>
        <taxon>Pleosporales</taxon>
        <taxon>Pleosporineae</taxon>
        <taxon>Didymellaceae</taxon>
        <taxon>Didymella</taxon>
    </lineage>
</organism>
<evidence type="ECO:0000313" key="4">
    <source>
        <dbReference type="Proteomes" id="UP001140510"/>
    </source>
</evidence>
<evidence type="ECO:0000256" key="2">
    <source>
        <dbReference type="SAM" id="Phobius"/>
    </source>
</evidence>
<keyword evidence="2" id="KW-0472">Membrane</keyword>
<dbReference type="OrthoDB" id="3596604at2759"/>
<feature type="transmembrane region" description="Helical" evidence="2">
    <location>
        <begin position="246"/>
        <end position="273"/>
    </location>
</feature>
<feature type="region of interest" description="Disordered" evidence="1">
    <location>
        <begin position="1"/>
        <end position="50"/>
    </location>
</feature>
<proteinExistence type="predicted"/>
<comment type="caution">
    <text evidence="3">The sequence shown here is derived from an EMBL/GenBank/DDBJ whole genome shotgun (WGS) entry which is preliminary data.</text>
</comment>
<gene>
    <name evidence="3" type="ORF">N0V91_003842</name>
</gene>
<reference evidence="3" key="1">
    <citation type="submission" date="2022-10" db="EMBL/GenBank/DDBJ databases">
        <title>Tapping the CABI collections for fungal endophytes: first genome assemblies for Collariella, Neodidymelliopsis, Ascochyta clinopodiicola, Didymella pomorum, Didymosphaeria variabile, Neocosmospora piperis and Neocucurbitaria cava.</title>
        <authorList>
            <person name="Hill R."/>
        </authorList>
    </citation>
    <scope>NUCLEOTIDE SEQUENCE</scope>
    <source>
        <strain evidence="3">IMI 355091</strain>
    </source>
</reference>
<keyword evidence="2" id="KW-0812">Transmembrane</keyword>
<protein>
    <submittedName>
        <fullName evidence="3">Uncharacterized protein</fullName>
    </submittedName>
</protein>
<sequence length="692" mass="77647">MVRYEPSAGMNALMSQGPDLLSPRSATESQPTPSPPTPGSPRDNDPATYDAGDIAMENMFASPLASPDAFPPRGDKRGSYMSLNKPLGKHAADNISLLSHRSHHTHTKRFDHNQARKYLFKVGGVKLLVTIFFSALMCIALKSWEGFYEPVVLSKIEVRVFNALMIGLSLCLGLNLLASLQNYAGILRWSLLSRRYVSLETFDLMLGLERLSNVVKLMVISLPLVRRNKYVRKLKWFKDARQDDTNWTWIVCLLWLGINVGSQILVAVSSLFYPMDPSVMPLLMHGEVTVADLTRWQSVPEPADEGQPLDREAAWMYGMEAIAYPTFEPNDIQRDLSILAGTPIYQLSDGTYQYHFFNRNPVHQYSDYLLSNRSITVSATCDQLETKHKDVATDDGGHYYLEGRHSDTDDWTTFYFPEYAGGALTWLADVRSGICGSRCTNFTVLQPSLDMPKSNVTKTSLFLCNSTVETMTMIPSKHDITDLTPTEYSHVYGSDDHWASIASGSLGWTGIYDEGWNDQQFRTYTQGSKWSPARNMDAAGIEDILMRFTIGAIAAFDDHGLRYNITNQNVVPTPGQSLNVDWSYILSILGGICGIQLIALCCLLIFANRTIVRDESYFSVAMLLNPVINRLGSEGGMNMSGDEIKHHPKLQFKKIQYSYREGNNGEPNQVDILWEGRDSRESRKSWAAGVYN</sequence>
<dbReference type="EMBL" id="JAPEVA010000020">
    <property type="protein sequence ID" value="KAJ4407573.1"/>
    <property type="molecule type" value="Genomic_DNA"/>
</dbReference>
<accession>A0A9W8ZK44</accession>
<feature type="transmembrane region" description="Helical" evidence="2">
    <location>
        <begin position="118"/>
        <end position="141"/>
    </location>
</feature>
<dbReference type="Proteomes" id="UP001140510">
    <property type="component" value="Unassembled WGS sequence"/>
</dbReference>
<dbReference type="AlphaFoldDB" id="A0A9W8ZK44"/>
<keyword evidence="2" id="KW-1133">Transmembrane helix</keyword>
<feature type="transmembrane region" description="Helical" evidence="2">
    <location>
        <begin position="161"/>
        <end position="184"/>
    </location>
</feature>
<evidence type="ECO:0000313" key="3">
    <source>
        <dbReference type="EMBL" id="KAJ4407573.1"/>
    </source>
</evidence>
<name>A0A9W8ZK44_9PLEO</name>
<feature type="transmembrane region" description="Helical" evidence="2">
    <location>
        <begin position="582"/>
        <end position="607"/>
    </location>
</feature>
<evidence type="ECO:0000256" key="1">
    <source>
        <dbReference type="SAM" id="MobiDB-lite"/>
    </source>
</evidence>